<keyword evidence="12 17" id="KW-0472">Membrane</keyword>
<evidence type="ECO:0000256" key="1">
    <source>
        <dbReference type="ARBA" id="ARBA00004323"/>
    </source>
</evidence>
<name>A0ABM0MZI1_SACKO</name>
<dbReference type="PANTHER" id="PTHR46396:SF1">
    <property type="entry name" value="PROTEIN O-LINKED-MANNOSE BETA-1,2-N-ACETYLGLUCOSAMINYLTRANSFERASE 1"/>
    <property type="match status" value="1"/>
</dbReference>
<dbReference type="GeneID" id="100366886"/>
<accession>A0ABM0MZI1</accession>
<keyword evidence="8 17" id="KW-0479">Metal-binding</keyword>
<evidence type="ECO:0000256" key="6">
    <source>
        <dbReference type="ARBA" id="ARBA00022679"/>
    </source>
</evidence>
<protein>
    <recommendedName>
        <fullName evidence="17">Protein O-linked-mannose beta-1,2-N-acetylglucosaminyltransferase</fullName>
        <shortName evidence="17">POMGnT1</shortName>
        <ecNumber evidence="17">2.4.1.-</ecNumber>
    </recommendedName>
</protein>
<keyword evidence="13" id="KW-1015">Disulfide bond</keyword>
<evidence type="ECO:0000313" key="19">
    <source>
        <dbReference type="Proteomes" id="UP000694865"/>
    </source>
</evidence>
<comment type="domain">
    <text evidence="17">The stem domain mediates specific interaction with beta-linked N-acetylglucosamine moieties of O-glycosylated proteins. It also interacts with its product, N-acetyl-beta-D-glucosaminyl-(1-&gt;2)-O-alpha-D-mannosylprotein.</text>
</comment>
<keyword evidence="10 17" id="KW-1133">Transmembrane helix</keyword>
<evidence type="ECO:0000256" key="16">
    <source>
        <dbReference type="ARBA" id="ARBA00049045"/>
    </source>
</evidence>
<dbReference type="EC" id="2.4.1.-" evidence="17"/>
<dbReference type="Pfam" id="PF03071">
    <property type="entry name" value="GNT-I"/>
    <property type="match status" value="1"/>
</dbReference>
<comment type="function">
    <text evidence="17">Participates in O-mannosyl glycosylation by catalyzing the addition of N-acetylglucosamine to O-linked mannose on glycoproteins. Catalyzes the synthesis of the GlcNAc(beta1-2)Man(alpha1-)O-Ser/Thr moiety on alpha-dystroglycan and other O-mannosylated proteins, providing the necessary basis for the addition of further carbohydrate moieties. Is specific for alpha linked terminal mannose.</text>
</comment>
<dbReference type="Gene3D" id="3.90.550.10">
    <property type="entry name" value="Spore Coat Polysaccharide Biosynthesis Protein SpsA, Chain A"/>
    <property type="match status" value="1"/>
</dbReference>
<evidence type="ECO:0000313" key="20">
    <source>
        <dbReference type="RefSeq" id="XP_006825422.1"/>
    </source>
</evidence>
<evidence type="ECO:0000259" key="18">
    <source>
        <dbReference type="Pfam" id="PF15711"/>
    </source>
</evidence>
<evidence type="ECO:0000256" key="13">
    <source>
        <dbReference type="ARBA" id="ARBA00023157"/>
    </source>
</evidence>
<keyword evidence="5 17" id="KW-0328">Glycosyltransferase</keyword>
<dbReference type="SUPFAM" id="SSF53448">
    <property type="entry name" value="Nucleotide-diphospho-sugar transferases"/>
    <property type="match status" value="1"/>
</dbReference>
<evidence type="ECO:0000256" key="7">
    <source>
        <dbReference type="ARBA" id="ARBA00022692"/>
    </source>
</evidence>
<gene>
    <name evidence="20" type="primary">LOC100366886</name>
</gene>
<dbReference type="PROSITE" id="PS52031">
    <property type="entry name" value="GG_LECTIN"/>
    <property type="match status" value="1"/>
</dbReference>
<keyword evidence="9 17" id="KW-0735">Signal-anchor</keyword>
<dbReference type="InterPro" id="IPR029044">
    <property type="entry name" value="Nucleotide-diphossugar_trans"/>
</dbReference>
<evidence type="ECO:0000256" key="15">
    <source>
        <dbReference type="ARBA" id="ARBA00046887"/>
    </source>
</evidence>
<keyword evidence="14 17" id="KW-0464">Manganese</keyword>
<keyword evidence="11 17" id="KW-0333">Golgi apparatus</keyword>
<evidence type="ECO:0000256" key="12">
    <source>
        <dbReference type="ARBA" id="ARBA00023136"/>
    </source>
</evidence>
<evidence type="ECO:0000256" key="10">
    <source>
        <dbReference type="ARBA" id="ARBA00022989"/>
    </source>
</evidence>
<evidence type="ECO:0000256" key="3">
    <source>
        <dbReference type="ARBA" id="ARBA00006492"/>
    </source>
</evidence>
<keyword evidence="4" id="KW-0597">Phosphoprotein</keyword>
<feature type="domain" description="ILEI/PANDER" evidence="18">
    <location>
        <begin position="101"/>
        <end position="188"/>
    </location>
</feature>
<evidence type="ECO:0000256" key="11">
    <source>
        <dbReference type="ARBA" id="ARBA00023034"/>
    </source>
</evidence>
<comment type="pathway">
    <text evidence="2 17">Protein modification; protein glycosylation.</text>
</comment>
<proteinExistence type="inferred from homology"/>
<dbReference type="InterPro" id="IPR052463">
    <property type="entry name" value="O-linked_mannose_GnT"/>
</dbReference>
<evidence type="ECO:0000256" key="8">
    <source>
        <dbReference type="ARBA" id="ARBA00022723"/>
    </source>
</evidence>
<dbReference type="InterPro" id="IPR004139">
    <property type="entry name" value="Glyco_trans_13"/>
</dbReference>
<reference evidence="20" key="1">
    <citation type="submission" date="2025-08" db="UniProtKB">
        <authorList>
            <consortium name="RefSeq"/>
        </authorList>
    </citation>
    <scope>IDENTIFICATION</scope>
    <source>
        <tissue evidence="20">Testes</tissue>
    </source>
</reference>
<evidence type="ECO:0000256" key="5">
    <source>
        <dbReference type="ARBA" id="ARBA00022676"/>
    </source>
</evidence>
<dbReference type="RefSeq" id="XP_006825422.1">
    <property type="nucleotide sequence ID" value="XM_006825359.1"/>
</dbReference>
<keyword evidence="6" id="KW-0808">Transferase</keyword>
<feature type="transmembrane region" description="Helical" evidence="17">
    <location>
        <begin position="14"/>
        <end position="32"/>
    </location>
</feature>
<comment type="subcellular location">
    <subcellularLocation>
        <location evidence="1 17">Golgi apparatus membrane</location>
        <topology evidence="1 17">Single-pass type II membrane protein</topology>
    </subcellularLocation>
</comment>
<evidence type="ECO:0000256" key="4">
    <source>
        <dbReference type="ARBA" id="ARBA00022553"/>
    </source>
</evidence>
<sequence>MTTGCCVYWKSRNLLLVVVLVVTVIINILFILDTGRKLREQKDYEEDVGRDLNSLSKEGESDLLNNLPRSLEIEVISSASHVSVSVDGTKILQDELKDKGRGIHILVLHQGSGSIMAQRVFDTYSAHEDEAMVLFLNMVSDGRILIFTIKDEGTFQMKKPARSLLKVLGSTKADMLGWRDTWAMVTQKQGKFYAEEHNKAPDLASWGSPIILKTVVHLTTIEETECNWPDTDVNRRRQAFCSRVEGYGSLCSCTDPAPIDMSPEYLKDNKVYDVPVTIIASNRPNYLYRMLRSLLSAQGVNPSMITVFIDGYFEEPMEVVKLFGLRGIQHTPMGVKNARISQHYKASLTAIFNLYPDAKYTIILEEDLDVSEDFFSYFSQTVHLLEEDDSIYCISAWNDQGYEHTCEDPALLYRVETMPGLGWILKRKLYKEELEPKWPTPEKLWDWDMWMRLPDIRKNRECVVPDISRTYHFGSTGINMNSYFQDLYFKKHPLNTVPHVKLKNLKALKKDAYETEMNALISKATVLDHTKSPCKEDFVPDTTGETYVMYIKMSHEQDYETWTELAKCFHIWDLDVRGYHKATWRMFMKKNHLFIIGDPASQYSKYKPSFVTPIYLQKKEEKKDR</sequence>
<organism evidence="19 20">
    <name type="scientific">Saccoglossus kowalevskii</name>
    <name type="common">Acorn worm</name>
    <dbReference type="NCBI Taxonomy" id="10224"/>
    <lineage>
        <taxon>Eukaryota</taxon>
        <taxon>Metazoa</taxon>
        <taxon>Hemichordata</taxon>
        <taxon>Enteropneusta</taxon>
        <taxon>Harrimaniidae</taxon>
        <taxon>Saccoglossus</taxon>
    </lineage>
</organism>
<evidence type="ECO:0000256" key="9">
    <source>
        <dbReference type="ARBA" id="ARBA00022968"/>
    </source>
</evidence>
<dbReference type="Proteomes" id="UP000694865">
    <property type="component" value="Unplaced"/>
</dbReference>
<evidence type="ECO:0000256" key="14">
    <source>
        <dbReference type="ARBA" id="ARBA00023211"/>
    </source>
</evidence>
<keyword evidence="19" id="KW-1185">Reference proteome</keyword>
<dbReference type="InterPro" id="IPR039474">
    <property type="entry name" value="POMGNT1_PANDER-like"/>
</dbReference>
<evidence type="ECO:0000256" key="2">
    <source>
        <dbReference type="ARBA" id="ARBA00004922"/>
    </source>
</evidence>
<comment type="cofactor">
    <cofactor evidence="17">
        <name>Mn(2+)</name>
        <dbReference type="ChEBI" id="CHEBI:29035"/>
    </cofactor>
    <text evidence="17">The manganese ion interacts primarily with the substrate UDP-N-acetylglucosamine.</text>
</comment>
<dbReference type="PANTHER" id="PTHR46396">
    <property type="entry name" value="PROTEIN O-LINKED-MANNOSE BETA-1,2-N-ACETYLGLUCOSAMINYLTRANSFERASE 1"/>
    <property type="match status" value="1"/>
</dbReference>
<keyword evidence="7 17" id="KW-0812">Transmembrane</keyword>
<evidence type="ECO:0000256" key="17">
    <source>
        <dbReference type="RuleBase" id="RU368119"/>
    </source>
</evidence>
<dbReference type="InterPro" id="IPR039477">
    <property type="entry name" value="ILEI/PANDER_dom"/>
</dbReference>
<comment type="similarity">
    <text evidence="3 17">Belongs to the glycosyltransferase 13 family.</text>
</comment>
<dbReference type="CDD" id="cd13937">
    <property type="entry name" value="PANDER_GnT-1_2_like"/>
    <property type="match status" value="1"/>
</dbReference>
<comment type="subunit">
    <text evidence="15">Interacts with DAG1 (via O-linked mannose moiety). Interacts (via transmembrane domain) with FKTN; the interaction is direct and is required for normal location in Golgi membranes.</text>
</comment>
<dbReference type="Pfam" id="PF15711">
    <property type="entry name" value="ILEI"/>
    <property type="match status" value="1"/>
</dbReference>
<comment type="catalytic activity">
    <reaction evidence="16 17">
        <text>3-O-(alpha-D-mannosyl)-L-threonyl-[protein] + UDP-N-acetyl-alpha-D-glucosamine = 3-O-(N-acetyl-beta-D-glucosaminyl-(1-&gt;2)-alpha-D-mannosyl)-L-threonyl-[protein] + UDP + H(+)</text>
        <dbReference type="Rhea" id="RHEA:54128"/>
        <dbReference type="Rhea" id="RHEA-COMP:13547"/>
        <dbReference type="Rhea" id="RHEA-COMP:13802"/>
        <dbReference type="ChEBI" id="CHEBI:15378"/>
        <dbReference type="ChEBI" id="CHEBI:57705"/>
        <dbReference type="ChEBI" id="CHEBI:58223"/>
        <dbReference type="ChEBI" id="CHEBI:137323"/>
        <dbReference type="ChEBI" id="CHEBI:138067"/>
    </reaction>
</comment>